<accession>A0A0F8XIA7</accession>
<protein>
    <submittedName>
        <fullName evidence="1">Uncharacterized protein</fullName>
    </submittedName>
</protein>
<sequence length="98" mass="10787">MTEATPRPWLVERDGDGKFLVVAPQEHDHLLITGVLANLTPGQDVANAALIVRAVNRDHHLAPLMEALEVLLKGQNIFVVAHQERARKVLNAAQEATR</sequence>
<dbReference type="EMBL" id="LAZR01062784">
    <property type="protein sequence ID" value="KKK60810.1"/>
    <property type="molecule type" value="Genomic_DNA"/>
</dbReference>
<name>A0A0F8XIA7_9ZZZZ</name>
<evidence type="ECO:0000313" key="1">
    <source>
        <dbReference type="EMBL" id="KKK60810.1"/>
    </source>
</evidence>
<dbReference type="AlphaFoldDB" id="A0A0F8XIA7"/>
<reference evidence="1" key="1">
    <citation type="journal article" date="2015" name="Nature">
        <title>Complex archaea that bridge the gap between prokaryotes and eukaryotes.</title>
        <authorList>
            <person name="Spang A."/>
            <person name="Saw J.H."/>
            <person name="Jorgensen S.L."/>
            <person name="Zaremba-Niedzwiedzka K."/>
            <person name="Martijn J."/>
            <person name="Lind A.E."/>
            <person name="van Eijk R."/>
            <person name="Schleper C."/>
            <person name="Guy L."/>
            <person name="Ettema T.J."/>
        </authorList>
    </citation>
    <scope>NUCLEOTIDE SEQUENCE</scope>
</reference>
<gene>
    <name evidence="1" type="ORF">LCGC14_3020650</name>
</gene>
<organism evidence="1">
    <name type="scientific">marine sediment metagenome</name>
    <dbReference type="NCBI Taxonomy" id="412755"/>
    <lineage>
        <taxon>unclassified sequences</taxon>
        <taxon>metagenomes</taxon>
        <taxon>ecological metagenomes</taxon>
    </lineage>
</organism>
<proteinExistence type="predicted"/>
<comment type="caution">
    <text evidence="1">The sequence shown here is derived from an EMBL/GenBank/DDBJ whole genome shotgun (WGS) entry which is preliminary data.</text>
</comment>